<gene>
    <name evidence="2" type="ORF">H4N64_40325</name>
</gene>
<proteinExistence type="predicted"/>
<keyword evidence="1" id="KW-1133">Transmembrane helix</keyword>
<dbReference type="Proteomes" id="UP000584670">
    <property type="component" value="Unassembled WGS sequence"/>
</dbReference>
<reference evidence="2 3" key="1">
    <citation type="submission" date="2020-08" db="EMBL/GenBank/DDBJ databases">
        <title>Streptomyces sp. PSKA01 genome sequencing and assembly.</title>
        <authorList>
            <person name="Mandal S."/>
            <person name="Maiti P.K."/>
            <person name="Das P."/>
        </authorList>
    </citation>
    <scope>NUCLEOTIDE SEQUENCE [LARGE SCALE GENOMIC DNA]</scope>
    <source>
        <strain evidence="2 3">PSKA01</strain>
    </source>
</reference>
<protein>
    <submittedName>
        <fullName evidence="2">DUF2330 domain-containing protein</fullName>
    </submittedName>
</protein>
<name>A0A7X1JBE6_9ACTN</name>
<organism evidence="2 3">
    <name type="scientific">Streptomyces cupreus</name>
    <dbReference type="NCBI Taxonomy" id="2759956"/>
    <lineage>
        <taxon>Bacteria</taxon>
        <taxon>Bacillati</taxon>
        <taxon>Actinomycetota</taxon>
        <taxon>Actinomycetes</taxon>
        <taxon>Kitasatosporales</taxon>
        <taxon>Streptomycetaceae</taxon>
        <taxon>Streptomyces</taxon>
    </lineage>
</organism>
<feature type="transmembrane region" description="Helical" evidence="1">
    <location>
        <begin position="360"/>
        <end position="381"/>
    </location>
</feature>
<dbReference type="AlphaFoldDB" id="A0A7X1JBE6"/>
<keyword evidence="1" id="KW-0812">Transmembrane</keyword>
<feature type="transmembrane region" description="Helical" evidence="1">
    <location>
        <begin position="38"/>
        <end position="59"/>
    </location>
</feature>
<keyword evidence="3" id="KW-1185">Reference proteome</keyword>
<dbReference type="Pfam" id="PF10092">
    <property type="entry name" value="DUF2330"/>
    <property type="match status" value="1"/>
</dbReference>
<evidence type="ECO:0000313" key="2">
    <source>
        <dbReference type="EMBL" id="MBC2907653.1"/>
    </source>
</evidence>
<sequence length="393" mass="42343">MRPPGHAVAASAVASETRRHGGRLVEVGFLRDRAGARVVAVVLGLLATQVGALLAPAYACGCGAMIPGAGERVAVDREESLVRWDGRREQIVMRLTVGEYAERAAWIMPVPNRATVRLGDPALFDALHSVTAPVRRDRYHFWPQDGDWPLASGGDGLAGAPPGARAGAPVGVVGRQRLGPFEVARLTATDPEALDGWLDTNGFALPPRLEGALKPYVDRRWEYVAVRLTPESTGDRLVGDLDPLHLTFAATEPVYPMRLSRLARNPQSLGLYVLAGHRMEPASRIGGERPRVTYAGRVNATSGPLAELASGTPYLTAIGQEFPRPESISADHELRPAPTDAPFQQVIYEDRLRTVAGIPAWLLTVVGFFLAVVAAVSTLFVRRSRRPAGDYIP</sequence>
<evidence type="ECO:0000256" key="1">
    <source>
        <dbReference type="SAM" id="Phobius"/>
    </source>
</evidence>
<accession>A0A7X1JBE6</accession>
<dbReference type="InterPro" id="IPR019283">
    <property type="entry name" value="DUF2330"/>
</dbReference>
<comment type="caution">
    <text evidence="2">The sequence shown here is derived from an EMBL/GenBank/DDBJ whole genome shotgun (WGS) entry which is preliminary data.</text>
</comment>
<evidence type="ECO:0000313" key="3">
    <source>
        <dbReference type="Proteomes" id="UP000584670"/>
    </source>
</evidence>
<keyword evidence="1" id="KW-0472">Membrane</keyword>
<dbReference type="EMBL" id="JACMSF010000085">
    <property type="protein sequence ID" value="MBC2907653.1"/>
    <property type="molecule type" value="Genomic_DNA"/>
</dbReference>